<keyword evidence="5" id="KW-1185">Reference proteome</keyword>
<feature type="region of interest" description="Disordered" evidence="1">
    <location>
        <begin position="166"/>
        <end position="192"/>
    </location>
</feature>
<keyword evidence="3" id="KW-0732">Signal</keyword>
<gene>
    <name evidence="4" type="primary">tmem119b</name>
</gene>
<dbReference type="AlphaFoldDB" id="A0A8C5HIZ5"/>
<reference evidence="4" key="3">
    <citation type="submission" date="2025-09" db="UniProtKB">
        <authorList>
            <consortium name="Ensembl"/>
        </authorList>
    </citation>
    <scope>IDENTIFICATION</scope>
</reference>
<name>A0A8C5HIZ5_GOUWI</name>
<keyword evidence="2" id="KW-1133">Transmembrane helix</keyword>
<dbReference type="PANTHER" id="PTHR28645:SF1">
    <property type="entry name" value="TRANSMEMBRANE PROTEIN 119"/>
    <property type="match status" value="1"/>
</dbReference>
<dbReference type="GO" id="GO:0001503">
    <property type="term" value="P:ossification"/>
    <property type="evidence" value="ECO:0007669"/>
    <property type="project" value="InterPro"/>
</dbReference>
<protein>
    <submittedName>
        <fullName evidence="4">Transmembrane protein 119-like</fullName>
    </submittedName>
</protein>
<evidence type="ECO:0000256" key="2">
    <source>
        <dbReference type="SAM" id="Phobius"/>
    </source>
</evidence>
<dbReference type="Proteomes" id="UP000694680">
    <property type="component" value="Chromosome 12"/>
</dbReference>
<keyword evidence="2" id="KW-0812">Transmembrane</keyword>
<reference evidence="4" key="2">
    <citation type="submission" date="2025-08" db="UniProtKB">
        <authorList>
            <consortium name="Ensembl"/>
        </authorList>
    </citation>
    <scope>IDENTIFICATION</scope>
</reference>
<feature type="transmembrane region" description="Helical" evidence="2">
    <location>
        <begin position="78"/>
        <end position="101"/>
    </location>
</feature>
<dbReference type="GeneID" id="114473482"/>
<evidence type="ECO:0000256" key="1">
    <source>
        <dbReference type="SAM" id="MobiDB-lite"/>
    </source>
</evidence>
<dbReference type="Pfam" id="PF15724">
    <property type="entry name" value="TMEM119"/>
    <property type="match status" value="1"/>
</dbReference>
<feature type="compositionally biased region" description="Basic and acidic residues" evidence="1">
    <location>
        <begin position="209"/>
        <end position="220"/>
    </location>
</feature>
<proteinExistence type="predicted"/>
<dbReference type="GO" id="GO:0045669">
    <property type="term" value="P:positive regulation of osteoblast differentiation"/>
    <property type="evidence" value="ECO:0007669"/>
    <property type="project" value="TreeGrafter"/>
</dbReference>
<dbReference type="Ensembl" id="ENSGWIT00000049221.1">
    <property type="protein sequence ID" value="ENSGWIP00000045451.1"/>
    <property type="gene ID" value="ENSGWIG00000022520.1"/>
</dbReference>
<organism evidence="4 5">
    <name type="scientific">Gouania willdenowi</name>
    <name type="common">Blunt-snouted clingfish</name>
    <name type="synonym">Lepadogaster willdenowi</name>
    <dbReference type="NCBI Taxonomy" id="441366"/>
    <lineage>
        <taxon>Eukaryota</taxon>
        <taxon>Metazoa</taxon>
        <taxon>Chordata</taxon>
        <taxon>Craniata</taxon>
        <taxon>Vertebrata</taxon>
        <taxon>Euteleostomi</taxon>
        <taxon>Actinopterygii</taxon>
        <taxon>Neopterygii</taxon>
        <taxon>Teleostei</taxon>
        <taxon>Neoteleostei</taxon>
        <taxon>Acanthomorphata</taxon>
        <taxon>Ovalentaria</taxon>
        <taxon>Blenniimorphae</taxon>
        <taxon>Blenniiformes</taxon>
        <taxon>Gobiesocoidei</taxon>
        <taxon>Gobiesocidae</taxon>
        <taxon>Gobiesocinae</taxon>
        <taxon>Gouania</taxon>
    </lineage>
</organism>
<feature type="chain" id="PRO_5033996913" evidence="3">
    <location>
        <begin position="19"/>
        <end position="270"/>
    </location>
</feature>
<evidence type="ECO:0000313" key="5">
    <source>
        <dbReference type="Proteomes" id="UP000694680"/>
    </source>
</evidence>
<evidence type="ECO:0000313" key="4">
    <source>
        <dbReference type="Ensembl" id="ENSGWIP00000045451.1"/>
    </source>
</evidence>
<dbReference type="RefSeq" id="XP_028318933.1">
    <property type="nucleotide sequence ID" value="XM_028463132.1"/>
</dbReference>
<evidence type="ECO:0000256" key="3">
    <source>
        <dbReference type="SAM" id="SignalP"/>
    </source>
</evidence>
<dbReference type="GO" id="GO:0030501">
    <property type="term" value="P:positive regulation of bone mineralization"/>
    <property type="evidence" value="ECO:0007669"/>
    <property type="project" value="TreeGrafter"/>
</dbReference>
<feature type="signal peptide" evidence="3">
    <location>
        <begin position="1"/>
        <end position="18"/>
    </location>
</feature>
<sequence>MLRQRGLLLLFGICSGMASPLVFYSPLEGSADGEELISFSLPLPTTSLSSENKTTPVGPTQEETNSLKDFENFLNKNMLLILIAAVILLLLFITVCAAVFVSRRCKVNAYYPSAFPPKMYVDQHDKTGGANLFHEVQENKAAPKQVKEHMDSHKQLQADIMKAAKSLRTPTKSEKSDPDQKGPKAADPDPEHSLILDCSTEAQQLQSLPEEKEPRGHCDSEAAADMEQSHRAEEEGSQQPVGGRSLRPSSLHIHNDSATLQLIAGEKTAF</sequence>
<dbReference type="GO" id="GO:0033690">
    <property type="term" value="P:positive regulation of osteoblast proliferation"/>
    <property type="evidence" value="ECO:0007669"/>
    <property type="project" value="TreeGrafter"/>
</dbReference>
<dbReference type="GO" id="GO:0005886">
    <property type="term" value="C:plasma membrane"/>
    <property type="evidence" value="ECO:0007669"/>
    <property type="project" value="TreeGrafter"/>
</dbReference>
<feature type="region of interest" description="Disordered" evidence="1">
    <location>
        <begin position="204"/>
        <end position="255"/>
    </location>
</feature>
<keyword evidence="2" id="KW-0472">Membrane</keyword>
<dbReference type="OrthoDB" id="8943443at2759"/>
<dbReference type="InterPro" id="IPR031453">
    <property type="entry name" value="TMEM119"/>
</dbReference>
<dbReference type="PANTHER" id="PTHR28645">
    <property type="entry name" value="TRANSMEMBRANE PROTEIN 119"/>
    <property type="match status" value="1"/>
</dbReference>
<feature type="compositionally biased region" description="Basic and acidic residues" evidence="1">
    <location>
        <begin position="171"/>
        <end position="192"/>
    </location>
</feature>
<accession>A0A8C5HIZ5</accession>
<reference evidence="4" key="1">
    <citation type="submission" date="2020-06" db="EMBL/GenBank/DDBJ databases">
        <authorList>
            <consortium name="Wellcome Sanger Institute Data Sharing"/>
        </authorList>
    </citation>
    <scope>NUCLEOTIDE SEQUENCE [LARGE SCALE GENOMIC DNA]</scope>
</reference>
<dbReference type="CTD" id="797637"/>